<accession>A0ABD6EXM0</accession>
<dbReference type="InterPro" id="IPR052854">
    <property type="entry name" value="Serpentine_rcpt_epsilon"/>
</dbReference>
<dbReference type="EMBL" id="JBGFUD010007199">
    <property type="protein sequence ID" value="MFH4981437.1"/>
    <property type="molecule type" value="Genomic_DNA"/>
</dbReference>
<reference evidence="1 2" key="1">
    <citation type="submission" date="2024-08" db="EMBL/GenBank/DDBJ databases">
        <title>Gnathostoma spinigerum genome.</title>
        <authorList>
            <person name="Gonzalez-Bertolin B."/>
            <person name="Monzon S."/>
            <person name="Zaballos A."/>
            <person name="Jimenez P."/>
            <person name="Dekumyoy P."/>
            <person name="Varona S."/>
            <person name="Cuesta I."/>
            <person name="Sumanam S."/>
            <person name="Adisakwattana P."/>
            <person name="Gasser R.B."/>
            <person name="Hernandez-Gonzalez A."/>
            <person name="Young N.D."/>
            <person name="Perteguer M.J."/>
        </authorList>
    </citation>
    <scope>NUCLEOTIDE SEQUENCE [LARGE SCALE GENOMIC DNA]</scope>
    <source>
        <strain evidence="1">AL3</strain>
        <tissue evidence="1">Liver</tissue>
    </source>
</reference>
<dbReference type="Proteomes" id="UP001608902">
    <property type="component" value="Unassembled WGS sequence"/>
</dbReference>
<keyword evidence="2" id="KW-1185">Reference proteome</keyword>
<name>A0ABD6EXM0_9BILA</name>
<evidence type="ECO:0000313" key="2">
    <source>
        <dbReference type="Proteomes" id="UP001608902"/>
    </source>
</evidence>
<dbReference type="PANTHER" id="PTHR47518:SF9">
    <property type="entry name" value="SERPENTINE RECEPTOR, CLASS T"/>
    <property type="match status" value="1"/>
</dbReference>
<gene>
    <name evidence="1" type="ORF">AB6A40_008146</name>
</gene>
<sequence length="151" mass="17650">MMLIINKYRLRHVESELCLSAKYQLVENIRILRSLYPAFIFDCLSVLADSTIMMLFDNDSTTIIRRFSYVEYVLIALQTVSFVCEWMTPISILLRLPVYKKYLLSSACVWGLCRRKSSSGSVVLKNVLGQKLELRQQTQNAYFDQYKWNAP</sequence>
<evidence type="ECO:0000313" key="1">
    <source>
        <dbReference type="EMBL" id="MFH4981437.1"/>
    </source>
</evidence>
<comment type="caution">
    <text evidence="1">The sequence shown here is derived from an EMBL/GenBank/DDBJ whole genome shotgun (WGS) entry which is preliminary data.</text>
</comment>
<organism evidence="1 2">
    <name type="scientific">Gnathostoma spinigerum</name>
    <dbReference type="NCBI Taxonomy" id="75299"/>
    <lineage>
        <taxon>Eukaryota</taxon>
        <taxon>Metazoa</taxon>
        <taxon>Ecdysozoa</taxon>
        <taxon>Nematoda</taxon>
        <taxon>Chromadorea</taxon>
        <taxon>Rhabditida</taxon>
        <taxon>Spirurina</taxon>
        <taxon>Gnathostomatomorpha</taxon>
        <taxon>Gnathostomatoidea</taxon>
        <taxon>Gnathostomatidae</taxon>
        <taxon>Gnathostoma</taxon>
    </lineage>
</organism>
<dbReference type="AlphaFoldDB" id="A0ABD6EXM0"/>
<proteinExistence type="predicted"/>
<dbReference type="PANTHER" id="PTHR47518">
    <property type="entry name" value="SERPENTINE RECEPTOR CLASS EPSILON-13-RELATED"/>
    <property type="match status" value="1"/>
</dbReference>
<protein>
    <submittedName>
        <fullName evidence="1">Uncharacterized protein</fullName>
    </submittedName>
</protein>